<dbReference type="KEGG" id="tau:Tola_0739"/>
<protein>
    <recommendedName>
        <fullName evidence="3">Mu-like prophage FluMu protein gp29</fullName>
    </recommendedName>
</protein>
<reference evidence="2" key="1">
    <citation type="submission" date="2009-05" db="EMBL/GenBank/DDBJ databases">
        <title>Complete sequence of Tolumonas auensis DSM 9187.</title>
        <authorList>
            <consortium name="US DOE Joint Genome Institute"/>
            <person name="Lucas S."/>
            <person name="Copeland A."/>
            <person name="Lapidus A."/>
            <person name="Glavina del Rio T."/>
            <person name="Tice H."/>
            <person name="Bruce D."/>
            <person name="Goodwin L."/>
            <person name="Pitluck S."/>
            <person name="Chertkov O."/>
            <person name="Brettin T."/>
            <person name="Detter J.C."/>
            <person name="Han C."/>
            <person name="Larimer F."/>
            <person name="Land M."/>
            <person name="Hauser L."/>
            <person name="Kyrpides N."/>
            <person name="Mikhailova N."/>
            <person name="Spring S."/>
            <person name="Beller H."/>
        </authorList>
    </citation>
    <scope>NUCLEOTIDE SEQUENCE [LARGE SCALE GENOMIC DNA]</scope>
    <source>
        <strain evidence="2">DSM 9187 / TA4</strain>
    </source>
</reference>
<evidence type="ECO:0008006" key="3">
    <source>
        <dbReference type="Google" id="ProtNLM"/>
    </source>
</evidence>
<keyword evidence="2" id="KW-1185">Reference proteome</keyword>
<dbReference type="OrthoDB" id="9797300at2"/>
<gene>
    <name evidence="1" type="ordered locus">Tola_0739</name>
</gene>
<dbReference type="EMBL" id="CP001616">
    <property type="protein sequence ID" value="ACQ92367.1"/>
    <property type="molecule type" value="Genomic_DNA"/>
</dbReference>
<sequence length="521" mass="58145">MSIVDIHGSPIRLEREPQTENDSMLGLLRRHYSEHPTVGLTPGKAAAALLEAELGNMISQCELAEDMEEKDAHLQSELGKRRRSLLSVPWTIKPPRNPSAEEQRDADLLTELLEDFTWFEDCIFDATDAILKGFSAQEFTGWEQVEGLMLPKGLEWRDPAWFQTHPDDRNQLRLRDGTYEGAVLNPFGWVVHNAKSKSGYLARTGLIRTLVWPFLFKNYSVRDLAEFLEIYGLPVRLGKYPEGATDKEKTTLLNAVLSIGHNAGGIIPRGMEIEFQNAASGQADPFVVMMDWCERSMSKAILGGTLTSQADGKSSTNALGNVHNEVRMEVRDSDLHQLAATLTRDLIYPLYALNGKSFQSTRRLPRIEFDTTEPEDMRDLAYPLRSLVSMGMKIPAYWVQEKLQIPKAKDTDEVLKIVDGQNNQNEAMLKARVKGIAALSAAQPDNTDLQILQLSKQASTVLSGMTKQVQQLVMNATSLDEIRDGLLEIEPDISPDELGELLAQAITASELLGMLEVQEGR</sequence>
<proteinExistence type="predicted"/>
<dbReference type="eggNOG" id="COG4383">
    <property type="taxonomic scope" value="Bacteria"/>
</dbReference>
<accession>C4LBD2</accession>
<organism evidence="1 2">
    <name type="scientific">Tolumonas auensis (strain DSM 9187 / NBRC 110442 / TA 4)</name>
    <dbReference type="NCBI Taxonomy" id="595494"/>
    <lineage>
        <taxon>Bacteria</taxon>
        <taxon>Pseudomonadati</taxon>
        <taxon>Pseudomonadota</taxon>
        <taxon>Gammaproteobacteria</taxon>
        <taxon>Aeromonadales</taxon>
        <taxon>Aeromonadaceae</taxon>
        <taxon>Tolumonas</taxon>
    </lineage>
</organism>
<dbReference type="InterPro" id="IPR009279">
    <property type="entry name" value="Portal_Mu"/>
</dbReference>
<dbReference type="Proteomes" id="UP000009073">
    <property type="component" value="Chromosome"/>
</dbReference>
<dbReference type="Pfam" id="PF06074">
    <property type="entry name" value="Portal_Mu"/>
    <property type="match status" value="1"/>
</dbReference>
<reference evidence="1 2" key="2">
    <citation type="journal article" date="2011" name="Stand. Genomic Sci.">
        <title>Complete genome sequence of Tolumonas auensis type strain (TA 4).</title>
        <authorList>
            <person name="Chertkov O."/>
            <person name="Copeland A."/>
            <person name="Lucas S."/>
            <person name="Lapidus A."/>
            <person name="Berry K.W."/>
            <person name="Detter J.C."/>
            <person name="Del Rio T.G."/>
            <person name="Hammon N."/>
            <person name="Dalin E."/>
            <person name="Tice H."/>
            <person name="Pitluck S."/>
            <person name="Richardson P."/>
            <person name="Bruce D."/>
            <person name="Goodwin L."/>
            <person name="Han C."/>
            <person name="Tapia R."/>
            <person name="Saunders E."/>
            <person name="Schmutz J."/>
            <person name="Brettin T."/>
            <person name="Larimer F."/>
            <person name="Land M."/>
            <person name="Hauser L."/>
            <person name="Spring S."/>
            <person name="Rohde M."/>
            <person name="Kyrpides N.C."/>
            <person name="Ivanova N."/>
            <person name="Goker M."/>
            <person name="Beller H.R."/>
            <person name="Klenk H.P."/>
            <person name="Woyke T."/>
        </authorList>
    </citation>
    <scope>NUCLEOTIDE SEQUENCE [LARGE SCALE GENOMIC DNA]</scope>
    <source>
        <strain evidence="2">DSM 9187 / TA4</strain>
    </source>
</reference>
<dbReference type="HOGENOM" id="CLU_036594_0_1_6"/>
<evidence type="ECO:0000313" key="2">
    <source>
        <dbReference type="Proteomes" id="UP000009073"/>
    </source>
</evidence>
<dbReference type="AlphaFoldDB" id="C4LBD2"/>
<dbReference type="STRING" id="595494.Tola_0739"/>
<name>C4LBD2_TOLAT</name>
<evidence type="ECO:0000313" key="1">
    <source>
        <dbReference type="EMBL" id="ACQ92367.1"/>
    </source>
</evidence>
<dbReference type="RefSeq" id="WP_012728966.1">
    <property type="nucleotide sequence ID" value="NC_012691.1"/>
</dbReference>